<dbReference type="EMBL" id="NEXD01000101">
    <property type="protein sequence ID" value="PSN83517.1"/>
    <property type="molecule type" value="Genomic_DNA"/>
</dbReference>
<comment type="caution">
    <text evidence="2">The sequence shown here is derived from an EMBL/GenBank/DDBJ whole genome shotgun (WGS) entry which is preliminary data.</text>
</comment>
<name>A0A2R6AAZ1_9ARCH</name>
<evidence type="ECO:0000313" key="3">
    <source>
        <dbReference type="Proteomes" id="UP000240569"/>
    </source>
</evidence>
<keyword evidence="1" id="KW-1133">Transmembrane helix</keyword>
<gene>
    <name evidence="2" type="ORF">B9Q02_10475</name>
</gene>
<keyword evidence="1" id="KW-0812">Transmembrane</keyword>
<evidence type="ECO:0000256" key="1">
    <source>
        <dbReference type="SAM" id="Phobius"/>
    </source>
</evidence>
<feature type="transmembrane region" description="Helical" evidence="1">
    <location>
        <begin position="48"/>
        <end position="65"/>
    </location>
</feature>
<dbReference type="Proteomes" id="UP000240569">
    <property type="component" value="Unassembled WGS sequence"/>
</dbReference>
<evidence type="ECO:0000313" key="2">
    <source>
        <dbReference type="EMBL" id="PSN83517.1"/>
    </source>
</evidence>
<feature type="transmembrane region" description="Helical" evidence="1">
    <location>
        <begin position="7"/>
        <end position="28"/>
    </location>
</feature>
<reference evidence="2 3" key="1">
    <citation type="submission" date="2017-04" db="EMBL/GenBank/DDBJ databases">
        <title>Novel microbial lineages endemic to geothermal iron-oxide mats fill important gaps in the evolutionary history of Archaea.</title>
        <authorList>
            <person name="Jay Z.J."/>
            <person name="Beam J.P."/>
            <person name="Dlakic M."/>
            <person name="Rusch D.B."/>
            <person name="Kozubal M.A."/>
            <person name="Inskeep W.P."/>
        </authorList>
    </citation>
    <scope>NUCLEOTIDE SEQUENCE [LARGE SCALE GENOMIC DNA]</scope>
    <source>
        <strain evidence="2">BE_D</strain>
    </source>
</reference>
<organism evidence="2 3">
    <name type="scientific">Candidatus Marsarchaeota G1 archaeon BE_D</name>
    <dbReference type="NCBI Taxonomy" id="1978156"/>
    <lineage>
        <taxon>Archaea</taxon>
        <taxon>Candidatus Marsarchaeota</taxon>
        <taxon>Candidatus Marsarchaeota group 1</taxon>
    </lineage>
</organism>
<keyword evidence="1" id="KW-0472">Membrane</keyword>
<proteinExistence type="predicted"/>
<sequence length="67" mass="7607">MDRYKALYWAFLFIGLCFVLVSLYEYLIPIPQIDPQAARFQVANTLQTLLPAGLFLMVASAVVLLKK</sequence>
<dbReference type="AlphaFoldDB" id="A0A2R6AAZ1"/>
<accession>A0A2R6AAZ1</accession>
<protein>
    <submittedName>
        <fullName evidence="2">Uncharacterized protein</fullName>
    </submittedName>
</protein>